<evidence type="ECO:0000256" key="2">
    <source>
        <dbReference type="ARBA" id="ARBA00006484"/>
    </source>
</evidence>
<protein>
    <recommendedName>
        <fullName evidence="12">Short-chain dehydrogenase/reductase 3</fullName>
        <ecNumber evidence="3">1.1.1.300</ecNumber>
    </recommendedName>
    <alternativeName>
        <fullName evidence="13">Retinal short-chain dehydrogenase/reductase 1</fullName>
    </alternativeName>
</protein>
<feature type="domain" description="Ketoreductase" evidence="16">
    <location>
        <begin position="38"/>
        <end position="219"/>
    </location>
</feature>
<comment type="similarity">
    <text evidence="2 14">Belongs to the short-chain dehydrogenases/reductases (SDR) family.</text>
</comment>
<keyword evidence="6" id="KW-1133">Transmembrane helix</keyword>
<dbReference type="SMART" id="SM00822">
    <property type="entry name" value="PKS_KR"/>
    <property type="match status" value="1"/>
</dbReference>
<dbReference type="GO" id="GO:0052650">
    <property type="term" value="F:all-trans-retinol dehydrogenase (NADP+) activity"/>
    <property type="evidence" value="ECO:0007669"/>
    <property type="project" value="UniProtKB-EC"/>
</dbReference>
<evidence type="ECO:0000256" key="5">
    <source>
        <dbReference type="ARBA" id="ARBA00022857"/>
    </source>
</evidence>
<dbReference type="InterPro" id="IPR057326">
    <property type="entry name" value="KR_dom"/>
</dbReference>
<evidence type="ECO:0000256" key="1">
    <source>
        <dbReference type="ARBA" id="ARBA00004141"/>
    </source>
</evidence>
<evidence type="ECO:0000256" key="9">
    <source>
        <dbReference type="ARBA" id="ARBA00023136"/>
    </source>
</evidence>
<dbReference type="PANTHER" id="PTHR24322">
    <property type="entry name" value="PKSB"/>
    <property type="match status" value="1"/>
</dbReference>
<proteinExistence type="evidence at transcript level"/>
<keyword evidence="15" id="KW-0732">Signal</keyword>
<evidence type="ECO:0000256" key="14">
    <source>
        <dbReference type="RuleBase" id="RU000363"/>
    </source>
</evidence>
<dbReference type="AlphaFoldDB" id="V9KWC3"/>
<name>V9KWC3_CALMI</name>
<evidence type="ECO:0000259" key="16">
    <source>
        <dbReference type="SMART" id="SM00822"/>
    </source>
</evidence>
<keyword evidence="8" id="KW-0443">Lipid metabolism</keyword>
<evidence type="ECO:0000256" key="13">
    <source>
        <dbReference type="ARBA" id="ARBA00082544"/>
    </source>
</evidence>
<dbReference type="FunFam" id="3.40.50.720:FF:000131">
    <property type="entry name" value="Short-chain dehydrogenase/reductase 3"/>
    <property type="match status" value="1"/>
</dbReference>
<dbReference type="GeneID" id="103172070"/>
<keyword evidence="4" id="KW-0812">Transmembrane</keyword>
<dbReference type="GO" id="GO:0016020">
    <property type="term" value="C:membrane"/>
    <property type="evidence" value="ECO:0007669"/>
    <property type="project" value="UniProtKB-SubCell"/>
</dbReference>
<evidence type="ECO:0000256" key="4">
    <source>
        <dbReference type="ARBA" id="ARBA00022692"/>
    </source>
</evidence>
<feature type="signal peptide" evidence="15">
    <location>
        <begin position="1"/>
        <end position="22"/>
    </location>
</feature>
<evidence type="ECO:0000256" key="6">
    <source>
        <dbReference type="ARBA" id="ARBA00022989"/>
    </source>
</evidence>
<dbReference type="CDD" id="cd05339">
    <property type="entry name" value="17beta-HSDXI-like_SDR_c"/>
    <property type="match status" value="1"/>
</dbReference>
<dbReference type="KEGG" id="cmk:103172070"/>
<feature type="chain" id="PRO_5004778598" description="Short-chain dehydrogenase/reductase 3" evidence="15">
    <location>
        <begin position="23"/>
        <end position="301"/>
    </location>
</feature>
<evidence type="ECO:0000313" key="17">
    <source>
        <dbReference type="EMBL" id="AFP03024.1"/>
    </source>
</evidence>
<comment type="subcellular location">
    <subcellularLocation>
        <location evidence="1">Membrane</location>
        <topology evidence="1">Multi-pass membrane protein</topology>
    </subcellularLocation>
</comment>
<evidence type="ECO:0000256" key="3">
    <source>
        <dbReference type="ARBA" id="ARBA00012852"/>
    </source>
</evidence>
<accession>V9KWC3</accession>
<keyword evidence="7" id="KW-0560">Oxidoreductase</keyword>
<comment type="function">
    <text evidence="11">Catalyzes the reduction of all-trans-retinal to all-trans-retinol in the presence of NADPH.</text>
</comment>
<keyword evidence="5" id="KW-0521">NADP</keyword>
<dbReference type="SUPFAM" id="SSF51735">
    <property type="entry name" value="NAD(P)-binding Rossmann-fold domains"/>
    <property type="match status" value="1"/>
</dbReference>
<evidence type="ECO:0000256" key="7">
    <source>
        <dbReference type="ARBA" id="ARBA00023002"/>
    </source>
</evidence>
<dbReference type="PRINTS" id="PR00081">
    <property type="entry name" value="GDHRDH"/>
</dbReference>
<dbReference type="GO" id="GO:0004745">
    <property type="term" value="F:all-trans-retinol dehydrogenase (NAD+) activity"/>
    <property type="evidence" value="ECO:0007669"/>
    <property type="project" value="TreeGrafter"/>
</dbReference>
<keyword evidence="9" id="KW-0472">Membrane</keyword>
<dbReference type="PANTHER" id="PTHR24322:SF483">
    <property type="entry name" value="SHORT-CHAIN DEHYDROGENASE_REDUCTASE 3"/>
    <property type="match status" value="1"/>
</dbReference>
<evidence type="ECO:0000256" key="12">
    <source>
        <dbReference type="ARBA" id="ARBA00068717"/>
    </source>
</evidence>
<evidence type="ECO:0000256" key="11">
    <source>
        <dbReference type="ARBA" id="ARBA00059620"/>
    </source>
</evidence>
<organism evidence="17">
    <name type="scientific">Callorhinchus milii</name>
    <name type="common">Ghost shark</name>
    <dbReference type="NCBI Taxonomy" id="7868"/>
    <lineage>
        <taxon>Eukaryota</taxon>
        <taxon>Metazoa</taxon>
        <taxon>Chordata</taxon>
        <taxon>Craniata</taxon>
        <taxon>Vertebrata</taxon>
        <taxon>Chondrichthyes</taxon>
        <taxon>Holocephali</taxon>
        <taxon>Chimaeriformes</taxon>
        <taxon>Callorhinchidae</taxon>
        <taxon>Callorhinchus</taxon>
    </lineage>
</organism>
<dbReference type="Gene3D" id="3.40.50.720">
    <property type="entry name" value="NAD(P)-binding Rossmann-like Domain"/>
    <property type="match status" value="1"/>
</dbReference>
<dbReference type="GO" id="GO:0048385">
    <property type="term" value="P:regulation of retinoic acid receptor signaling pathway"/>
    <property type="evidence" value="ECO:0007669"/>
    <property type="project" value="TreeGrafter"/>
</dbReference>
<sequence>MAAVAWRLLLLPLRLLYHTLRAGWWLLMPPRPRKLTADTVLITGGGKGIGRHLAREFARQGARKIIIWGRTERCLRETCEEIRSWGAECHYYMCDVGNREEVYQQAKAVREKLGDVTILVNNAGVAHGKSLVDSDDDALLKSQHINTLGQFWTTKAFLPRMLELQNGHVVCINSVLSLCSIPGTIDYCTSKSSSFAFMESLTLGLLDCPGVNATTVLPFHTSTDMFQGMKTRFPKLFPPLEPQTVAQRTVEAVRANQAFLLLPWTMHLLVIMKSLLPQAALEEIFRFTGSYTCMHSVKGRT</sequence>
<evidence type="ECO:0000256" key="8">
    <source>
        <dbReference type="ARBA" id="ARBA00023098"/>
    </source>
</evidence>
<dbReference type="InterPro" id="IPR002347">
    <property type="entry name" value="SDR_fam"/>
</dbReference>
<dbReference type="GO" id="GO:0005811">
    <property type="term" value="C:lipid droplet"/>
    <property type="evidence" value="ECO:0007669"/>
    <property type="project" value="TreeGrafter"/>
</dbReference>
<dbReference type="EC" id="1.1.1.300" evidence="3"/>
<dbReference type="RefSeq" id="XP_042199575.1">
    <property type="nucleotide sequence ID" value="XM_042343641.1"/>
</dbReference>
<dbReference type="OrthoDB" id="6251714at2759"/>
<dbReference type="Pfam" id="PF00106">
    <property type="entry name" value="adh_short"/>
    <property type="match status" value="1"/>
</dbReference>
<reference evidence="17" key="1">
    <citation type="journal article" date="2014" name="Nature">
        <title>Elephant shark genome provides unique insights into gnathostome evolution.</title>
        <authorList>
            <consortium name="International Elephant Shark Genome Sequencing Consortium"/>
            <person name="Venkatesh B."/>
            <person name="Lee A.P."/>
            <person name="Ravi V."/>
            <person name="Maurya A.K."/>
            <person name="Lian M.M."/>
            <person name="Swann J.B."/>
            <person name="Ohta Y."/>
            <person name="Flajnik M.F."/>
            <person name="Sutoh Y."/>
            <person name="Kasahara M."/>
            <person name="Hoon S."/>
            <person name="Gangu V."/>
            <person name="Roy S.W."/>
            <person name="Irimia M."/>
            <person name="Korzh V."/>
            <person name="Kondrychyn I."/>
            <person name="Lim Z.W."/>
            <person name="Tay B.H."/>
            <person name="Tohari S."/>
            <person name="Kong K.W."/>
            <person name="Ho S."/>
            <person name="Lorente-Galdos B."/>
            <person name="Quilez J."/>
            <person name="Marques-Bonet T."/>
            <person name="Raney B.J."/>
            <person name="Ingham P.W."/>
            <person name="Tay A."/>
            <person name="Hillier L.W."/>
            <person name="Minx P."/>
            <person name="Boehm T."/>
            <person name="Wilson R.K."/>
            <person name="Brenner S."/>
            <person name="Warren W.C."/>
        </authorList>
    </citation>
    <scope>NUCLEOTIDE SEQUENCE</scope>
    <source>
        <tissue evidence="17">Intestine</tissue>
    </source>
</reference>
<dbReference type="InterPro" id="IPR036291">
    <property type="entry name" value="NAD(P)-bd_dom_sf"/>
</dbReference>
<comment type="catalytic activity">
    <reaction evidence="10">
        <text>all-trans-retinol + NADP(+) = all-trans-retinal + NADPH + H(+)</text>
        <dbReference type="Rhea" id="RHEA:25033"/>
        <dbReference type="ChEBI" id="CHEBI:15378"/>
        <dbReference type="ChEBI" id="CHEBI:17336"/>
        <dbReference type="ChEBI" id="CHEBI:17898"/>
        <dbReference type="ChEBI" id="CHEBI:57783"/>
        <dbReference type="ChEBI" id="CHEBI:58349"/>
        <dbReference type="EC" id="1.1.1.300"/>
    </reaction>
</comment>
<evidence type="ECO:0000256" key="10">
    <source>
        <dbReference type="ARBA" id="ARBA00050568"/>
    </source>
</evidence>
<evidence type="ECO:0000256" key="15">
    <source>
        <dbReference type="SAM" id="SignalP"/>
    </source>
</evidence>
<dbReference type="EMBL" id="JW870506">
    <property type="protein sequence ID" value="AFP03024.1"/>
    <property type="molecule type" value="mRNA"/>
</dbReference>
<dbReference type="PRINTS" id="PR00080">
    <property type="entry name" value="SDRFAMILY"/>
</dbReference>